<dbReference type="InterPro" id="IPR012677">
    <property type="entry name" value="Nucleotide-bd_a/b_plait_sf"/>
</dbReference>
<comment type="caution">
    <text evidence="7">The sequence shown here is derived from an EMBL/GenBank/DDBJ whole genome shotgun (WGS) entry which is preliminary data.</text>
</comment>
<dbReference type="Gene3D" id="4.10.60.10">
    <property type="entry name" value="Zinc finger, CCHC-type"/>
    <property type="match status" value="1"/>
</dbReference>
<dbReference type="OrthoDB" id="439808at2759"/>
<dbReference type="Pfam" id="PF00098">
    <property type="entry name" value="zf-CCHC"/>
    <property type="match status" value="1"/>
</dbReference>
<evidence type="ECO:0000256" key="3">
    <source>
        <dbReference type="PROSITE-ProRule" id="PRU00176"/>
    </source>
</evidence>
<dbReference type="InterPro" id="IPR036875">
    <property type="entry name" value="Znf_CCHC_sf"/>
</dbReference>
<dbReference type="InterPro" id="IPR001878">
    <property type="entry name" value="Znf_CCHC"/>
</dbReference>
<keyword evidence="8" id="KW-1185">Reference proteome</keyword>
<evidence type="ECO:0000259" key="6">
    <source>
        <dbReference type="PROSITE" id="PS50158"/>
    </source>
</evidence>
<dbReference type="PANTHER" id="PTHR48028">
    <property type="entry name" value="GLYCINE-RICH RNA-BINDING PROTEIN RZ1A"/>
    <property type="match status" value="1"/>
</dbReference>
<evidence type="ECO:0000256" key="4">
    <source>
        <dbReference type="SAM" id="MobiDB-lite"/>
    </source>
</evidence>
<keyword evidence="2" id="KW-0862">Zinc</keyword>
<feature type="compositionally biased region" description="Gly residues" evidence="4">
    <location>
        <begin position="216"/>
        <end position="227"/>
    </location>
</feature>
<dbReference type="InterPro" id="IPR000504">
    <property type="entry name" value="RRM_dom"/>
</dbReference>
<keyword evidence="2" id="KW-0863">Zinc-finger</keyword>
<feature type="region of interest" description="Disordered" evidence="4">
    <location>
        <begin position="141"/>
        <end position="286"/>
    </location>
</feature>
<organism evidence="7 8">
    <name type="scientific">Ceratopteris richardii</name>
    <name type="common">Triangle waterfern</name>
    <dbReference type="NCBI Taxonomy" id="49495"/>
    <lineage>
        <taxon>Eukaryota</taxon>
        <taxon>Viridiplantae</taxon>
        <taxon>Streptophyta</taxon>
        <taxon>Embryophyta</taxon>
        <taxon>Tracheophyta</taxon>
        <taxon>Polypodiopsida</taxon>
        <taxon>Polypodiidae</taxon>
        <taxon>Polypodiales</taxon>
        <taxon>Pteridineae</taxon>
        <taxon>Pteridaceae</taxon>
        <taxon>Parkerioideae</taxon>
        <taxon>Ceratopteris</taxon>
    </lineage>
</organism>
<dbReference type="Gene3D" id="3.30.70.330">
    <property type="match status" value="1"/>
</dbReference>
<dbReference type="OMA" id="RTYDDRY"/>
<dbReference type="PANTHER" id="PTHR48028:SF2">
    <property type="entry name" value="GLYCINE-RICH RNA-BINDING PROTEIN RZ1A"/>
    <property type="match status" value="1"/>
</dbReference>
<dbReference type="SUPFAM" id="SSF54928">
    <property type="entry name" value="RNA-binding domain, RBD"/>
    <property type="match status" value="1"/>
</dbReference>
<dbReference type="Proteomes" id="UP000825935">
    <property type="component" value="Chromosome 12"/>
</dbReference>
<feature type="compositionally biased region" description="Gly residues" evidence="4">
    <location>
        <begin position="166"/>
        <end position="199"/>
    </location>
</feature>
<dbReference type="InterPro" id="IPR051106">
    <property type="entry name" value="RNA-bind/splicing_reg"/>
</dbReference>
<dbReference type="PROSITE" id="PS50158">
    <property type="entry name" value="ZF_CCHC"/>
    <property type="match status" value="1"/>
</dbReference>
<feature type="domain" description="CCHC-type" evidence="6">
    <location>
        <begin position="130"/>
        <end position="145"/>
    </location>
</feature>
<dbReference type="Pfam" id="PF00076">
    <property type="entry name" value="RRM_1"/>
    <property type="match status" value="1"/>
</dbReference>
<keyword evidence="1 3" id="KW-0694">RNA-binding</keyword>
<dbReference type="GO" id="GO:0003723">
    <property type="term" value="F:RNA binding"/>
    <property type="evidence" value="ECO:0007669"/>
    <property type="project" value="UniProtKB-UniRule"/>
</dbReference>
<dbReference type="SMART" id="SM00360">
    <property type="entry name" value="RRM"/>
    <property type="match status" value="1"/>
</dbReference>
<feature type="compositionally biased region" description="Basic and acidic residues" evidence="4">
    <location>
        <begin position="200"/>
        <end position="214"/>
    </location>
</feature>
<gene>
    <name evidence="7" type="ORF">KP509_12G018200</name>
</gene>
<feature type="compositionally biased region" description="Basic and acidic residues" evidence="4">
    <location>
        <begin position="260"/>
        <end position="270"/>
    </location>
</feature>
<protein>
    <submittedName>
        <fullName evidence="7">Uncharacterized protein</fullName>
    </submittedName>
</protein>
<evidence type="ECO:0000313" key="8">
    <source>
        <dbReference type="Proteomes" id="UP000825935"/>
    </source>
</evidence>
<evidence type="ECO:0000256" key="2">
    <source>
        <dbReference type="PROSITE-ProRule" id="PRU00047"/>
    </source>
</evidence>
<accession>A0A8T2TLM9</accession>
<evidence type="ECO:0000313" key="7">
    <source>
        <dbReference type="EMBL" id="KAH7422636.1"/>
    </source>
</evidence>
<feature type="region of interest" description="Disordered" evidence="4">
    <location>
        <begin position="104"/>
        <end position="126"/>
    </location>
</feature>
<keyword evidence="2" id="KW-0479">Metal-binding</keyword>
<dbReference type="PROSITE" id="PS50102">
    <property type="entry name" value="RRM"/>
    <property type="match status" value="1"/>
</dbReference>
<proteinExistence type="predicted"/>
<sequence>MADPEDCRVFVGGLSWDTSEKRLEQVFRRFGKVLEAKVMTDKDTGRPRGFGFVTFTDEQSVNDAIAGLHNGELDGRIISVSKAQPKLMGGRDFGYEGSYDNGGGRGGGGFSRGGIGGGRGGGRTGGGDECFRCGRPGHWARECPQVGDGGRAYGSGDGSRMPPRYSGGGAGRSDQSGGTGRFAGSDRSGGGSPYGGGGKYDGDNRYSGGKDRYGSGRYGGSGYGRGGRSSYDRGGYDQSNSYQSGFDRGNDRYGSGGATRVEKGYRDRPMPYDGRPGGRSSYDNRY</sequence>
<dbReference type="InterPro" id="IPR035979">
    <property type="entry name" value="RBD_domain_sf"/>
</dbReference>
<dbReference type="SUPFAM" id="SSF57756">
    <property type="entry name" value="Retrovirus zinc finger-like domains"/>
    <property type="match status" value="1"/>
</dbReference>
<evidence type="ECO:0000259" key="5">
    <source>
        <dbReference type="PROSITE" id="PS50102"/>
    </source>
</evidence>
<dbReference type="EMBL" id="CM035417">
    <property type="protein sequence ID" value="KAH7422636.1"/>
    <property type="molecule type" value="Genomic_DNA"/>
</dbReference>
<dbReference type="SMART" id="SM00343">
    <property type="entry name" value="ZnF_C2HC"/>
    <property type="match status" value="1"/>
</dbReference>
<dbReference type="GO" id="GO:0008270">
    <property type="term" value="F:zinc ion binding"/>
    <property type="evidence" value="ECO:0007669"/>
    <property type="project" value="UniProtKB-KW"/>
</dbReference>
<reference evidence="7" key="1">
    <citation type="submission" date="2021-08" db="EMBL/GenBank/DDBJ databases">
        <title>WGS assembly of Ceratopteris richardii.</title>
        <authorList>
            <person name="Marchant D.B."/>
            <person name="Chen G."/>
            <person name="Jenkins J."/>
            <person name="Shu S."/>
            <person name="Leebens-Mack J."/>
            <person name="Grimwood J."/>
            <person name="Schmutz J."/>
            <person name="Soltis P."/>
            <person name="Soltis D."/>
            <person name="Chen Z.-H."/>
        </authorList>
    </citation>
    <scope>NUCLEOTIDE SEQUENCE</scope>
    <source>
        <strain evidence="7">Whitten #5841</strain>
        <tissue evidence="7">Leaf</tissue>
    </source>
</reference>
<feature type="compositionally biased region" description="Gly residues" evidence="4">
    <location>
        <begin position="147"/>
        <end position="157"/>
    </location>
</feature>
<name>A0A8T2TLM9_CERRI</name>
<dbReference type="AlphaFoldDB" id="A0A8T2TLM9"/>
<feature type="domain" description="RRM" evidence="5">
    <location>
        <begin position="7"/>
        <end position="85"/>
    </location>
</feature>
<evidence type="ECO:0000256" key="1">
    <source>
        <dbReference type="ARBA" id="ARBA00022884"/>
    </source>
</evidence>